<dbReference type="InterPro" id="IPR011042">
    <property type="entry name" value="6-blade_b-propeller_TolB-like"/>
</dbReference>
<dbReference type="InterPro" id="IPR036291">
    <property type="entry name" value="NAD(P)-bd_dom_sf"/>
</dbReference>
<dbReference type="SUPFAM" id="SSF63825">
    <property type="entry name" value="YWTD domain"/>
    <property type="match status" value="1"/>
</dbReference>
<dbReference type="KEGG" id="cthr:CTHT_0031640"/>
<dbReference type="RefSeq" id="XP_006693606.1">
    <property type="nucleotide sequence ID" value="XM_006693543.1"/>
</dbReference>
<dbReference type="SUPFAM" id="SSF51735">
    <property type="entry name" value="NAD(P)-binding Rossmann-fold domains"/>
    <property type="match status" value="1"/>
</dbReference>
<dbReference type="OrthoDB" id="5958943at2759"/>
<dbReference type="STRING" id="759272.G0S4N5"/>
<dbReference type="AlphaFoldDB" id="G0S4N5"/>
<dbReference type="PANTHER" id="PTHR48075:SF3">
    <property type="entry name" value="3-HYDROXYACYL-COA DEHYDROGENASE"/>
    <property type="match status" value="1"/>
</dbReference>
<reference evidence="2 3" key="1">
    <citation type="journal article" date="2011" name="Cell">
        <title>Insight into structure and assembly of the nuclear pore complex by utilizing the genome of a eukaryotic thermophile.</title>
        <authorList>
            <person name="Amlacher S."/>
            <person name="Sarges P."/>
            <person name="Flemming D."/>
            <person name="van Noort V."/>
            <person name="Kunze R."/>
            <person name="Devos D.P."/>
            <person name="Arumugam M."/>
            <person name="Bork P."/>
            <person name="Hurt E."/>
        </authorList>
    </citation>
    <scope>NUCLEOTIDE SEQUENCE [LARGE SCALE GENOMIC DNA]</scope>
    <source>
        <strain evidence="3">DSM 1495 / CBS 144.50 / IMI 039719</strain>
    </source>
</reference>
<dbReference type="PANTHER" id="PTHR48075">
    <property type="entry name" value="3-HYDROXYACYL-COA DEHYDROGENASE FAMILY PROTEIN"/>
    <property type="match status" value="1"/>
</dbReference>
<dbReference type="Proteomes" id="UP000008066">
    <property type="component" value="Unassembled WGS sequence"/>
</dbReference>
<accession>G0S4N5</accession>
<dbReference type="InterPro" id="IPR006176">
    <property type="entry name" value="3-OHacyl-CoA_DH_NAD-bd"/>
</dbReference>
<evidence type="ECO:0000313" key="3">
    <source>
        <dbReference type="Proteomes" id="UP000008066"/>
    </source>
</evidence>
<dbReference type="EMBL" id="GL988041">
    <property type="protein sequence ID" value="EGS21310.1"/>
    <property type="molecule type" value="Genomic_DNA"/>
</dbReference>
<dbReference type="Gene3D" id="3.40.50.720">
    <property type="entry name" value="NAD(P)-binding Rossmann-like Domain"/>
    <property type="match status" value="1"/>
</dbReference>
<feature type="domain" description="3-hydroxyacyl-CoA dehydrogenase NAD binding" evidence="1">
    <location>
        <begin position="13"/>
        <end position="150"/>
    </location>
</feature>
<evidence type="ECO:0000313" key="2">
    <source>
        <dbReference type="EMBL" id="EGS21310.1"/>
    </source>
</evidence>
<dbReference type="GO" id="GO:0070403">
    <property type="term" value="F:NAD+ binding"/>
    <property type="evidence" value="ECO:0007669"/>
    <property type="project" value="InterPro"/>
</dbReference>
<name>G0S4N5_CHATD</name>
<dbReference type="GO" id="GO:0016491">
    <property type="term" value="F:oxidoreductase activity"/>
    <property type="evidence" value="ECO:0007669"/>
    <property type="project" value="TreeGrafter"/>
</dbReference>
<organism evidence="3">
    <name type="scientific">Chaetomium thermophilum (strain DSM 1495 / CBS 144.50 / IMI 039719)</name>
    <name type="common">Thermochaetoides thermophila</name>
    <dbReference type="NCBI Taxonomy" id="759272"/>
    <lineage>
        <taxon>Eukaryota</taxon>
        <taxon>Fungi</taxon>
        <taxon>Dikarya</taxon>
        <taxon>Ascomycota</taxon>
        <taxon>Pezizomycotina</taxon>
        <taxon>Sordariomycetes</taxon>
        <taxon>Sordariomycetidae</taxon>
        <taxon>Sordariales</taxon>
        <taxon>Chaetomiaceae</taxon>
        <taxon>Thermochaetoides</taxon>
    </lineage>
</organism>
<gene>
    <name evidence="2" type="ORF">CTHT_0031640</name>
</gene>
<dbReference type="GO" id="GO:0006631">
    <property type="term" value="P:fatty acid metabolic process"/>
    <property type="evidence" value="ECO:0007669"/>
    <property type="project" value="InterPro"/>
</dbReference>
<keyword evidence="3" id="KW-1185">Reference proteome</keyword>
<evidence type="ECO:0000259" key="1">
    <source>
        <dbReference type="Pfam" id="PF02737"/>
    </source>
</evidence>
<dbReference type="eggNOG" id="KOG2304">
    <property type="taxonomic scope" value="Eukaryota"/>
</dbReference>
<dbReference type="HOGENOM" id="CLU_031652_0_0_1"/>
<sequence length="380" mass="41567">MTWKDPVIGCRPVTILGVGILDRRIACSFVAGGYSVHIRDPSAEVRQAAVQYLGDNKRQYARNIPGDANAVQPGAYGTIEDMAAAVRNAWLVVEAVPENIEVKINSFVELDRLAPSDCILGSNSLPLNIRTVELMTDGETYPAIFHFLNEILSKCGMLPVTARKESTGFISNRLWAAIKRDILVILVEGLMGCVGFDTVAFTENNYIQERSLDGSVMSARLDGSDVQIVIPNGCVHRVGHDGSNHEALVQRSAPANGDSTLLSSLSWCVGIAVDTKAGKIYWTQKGLSKSLRSGIFRSGIGIPSGQTASIQSDIELLFDNLPESIDPEIDFETRTLYWTDRDEHPRGYSLNQAFVGNNKGVPEILAHRVELNLEHCQVLE</sequence>
<proteinExistence type="predicted"/>
<dbReference type="GeneID" id="18257202"/>
<protein>
    <recommendedName>
        <fullName evidence="1">3-hydroxyacyl-CoA dehydrogenase NAD binding domain-containing protein</fullName>
    </recommendedName>
</protein>
<dbReference type="Pfam" id="PF02737">
    <property type="entry name" value="3HCDH_N"/>
    <property type="match status" value="1"/>
</dbReference>
<dbReference type="Gene3D" id="2.120.10.30">
    <property type="entry name" value="TolB, C-terminal domain"/>
    <property type="match status" value="1"/>
</dbReference>